<reference evidence="6" key="1">
    <citation type="submission" date="2024-04" db="EMBL/GenBank/DDBJ databases">
        <title>Salinicola lusitanus LLJ914,a marine bacterium isolated from the Okinawa Trough.</title>
        <authorList>
            <person name="Li J."/>
        </authorList>
    </citation>
    <scope>NUCLEOTIDE SEQUENCE [LARGE SCALE GENOMIC DNA]</scope>
</reference>
<dbReference type="PROSITE" id="PS00652">
    <property type="entry name" value="TNFR_NGFR_1"/>
    <property type="match status" value="1"/>
</dbReference>
<dbReference type="GO" id="GO:0002720">
    <property type="term" value="P:positive regulation of cytokine production involved in immune response"/>
    <property type="evidence" value="ECO:0007669"/>
    <property type="project" value="TreeGrafter"/>
</dbReference>
<proteinExistence type="predicted"/>
<comment type="caution">
    <text evidence="1">Lacks conserved residue(s) required for the propagation of feature annotation.</text>
</comment>
<dbReference type="Pfam" id="PF00020">
    <property type="entry name" value="TNFR_c6"/>
    <property type="match status" value="2"/>
</dbReference>
<comment type="caution">
    <text evidence="5">The sequence shown here is derived from an EMBL/GenBank/DDBJ whole genome shotgun (WGS) entry which is preliminary data.</text>
</comment>
<feature type="repeat" description="TNFR-Cys" evidence="1">
    <location>
        <begin position="54"/>
        <end position="96"/>
    </location>
</feature>
<sequence length="220" mass="23878">MGDHMGLSFFLILPLLLLTVRGEYWHRGKLCSDCPAGTRVKTRCSPFFDTSCVPCDSGTYTDQPTDSTECHRCTTCVSGSGLRQKTPCSNTSNSVCELEEGHFCEGGLEEDGSCRRAKKHKHCQPGEYVQQPGSASADTQCAPCPVNTFSDGTECRPHTQCEEGAVIKGRITSQTVCRRRLPTELIVGISVLCAAPVVSGLVAALIIYKRKKNNNSNNVI</sequence>
<gene>
    <name evidence="5" type="ORF">WMY93_034049</name>
</gene>
<feature type="transmembrane region" description="Helical" evidence="2">
    <location>
        <begin position="185"/>
        <end position="208"/>
    </location>
</feature>
<dbReference type="GO" id="GO:0050830">
    <property type="term" value="P:defense response to Gram-positive bacterium"/>
    <property type="evidence" value="ECO:0007669"/>
    <property type="project" value="TreeGrafter"/>
</dbReference>
<protein>
    <recommendedName>
        <fullName evidence="4">TNFR-Cys domain-containing protein</fullName>
    </recommendedName>
</protein>
<dbReference type="PANTHER" id="PTHR46838">
    <property type="entry name" value="TUMOR NECROSIS FACTOR RECEPTOR SUPERFAMILY MEMBER 14"/>
    <property type="match status" value="1"/>
</dbReference>
<dbReference type="GO" id="GO:0050829">
    <property type="term" value="P:defense response to Gram-negative bacterium"/>
    <property type="evidence" value="ECO:0007669"/>
    <property type="project" value="TreeGrafter"/>
</dbReference>
<dbReference type="Gene3D" id="2.10.50.10">
    <property type="entry name" value="Tumor Necrosis Factor Receptor, subunit A, domain 2"/>
    <property type="match status" value="3"/>
</dbReference>
<dbReference type="GO" id="GO:0046642">
    <property type="term" value="P:negative regulation of alpha-beta T cell proliferation"/>
    <property type="evidence" value="ECO:0007669"/>
    <property type="project" value="TreeGrafter"/>
</dbReference>
<keyword evidence="2" id="KW-1133">Transmembrane helix</keyword>
<feature type="domain" description="TNFR-Cys" evidence="4">
    <location>
        <begin position="54"/>
        <end position="96"/>
    </location>
</feature>
<dbReference type="GO" id="GO:0009897">
    <property type="term" value="C:external side of plasma membrane"/>
    <property type="evidence" value="ECO:0007669"/>
    <property type="project" value="TreeGrafter"/>
</dbReference>
<dbReference type="SUPFAM" id="SSF57586">
    <property type="entry name" value="TNF receptor-like"/>
    <property type="match status" value="2"/>
</dbReference>
<keyword evidence="6" id="KW-1185">Reference proteome</keyword>
<evidence type="ECO:0000259" key="4">
    <source>
        <dbReference type="PROSITE" id="PS50050"/>
    </source>
</evidence>
<name>A0AAW0MRQ9_9GOBI</name>
<keyword evidence="1" id="KW-1015">Disulfide bond</keyword>
<evidence type="ECO:0000313" key="6">
    <source>
        <dbReference type="Proteomes" id="UP001460270"/>
    </source>
</evidence>
<dbReference type="GO" id="GO:2000406">
    <property type="term" value="P:positive regulation of T cell migration"/>
    <property type="evidence" value="ECO:0007669"/>
    <property type="project" value="TreeGrafter"/>
</dbReference>
<evidence type="ECO:0000256" key="1">
    <source>
        <dbReference type="PROSITE-ProRule" id="PRU00206"/>
    </source>
</evidence>
<organism evidence="5 6">
    <name type="scientific">Mugilogobius chulae</name>
    <name type="common">yellowstripe goby</name>
    <dbReference type="NCBI Taxonomy" id="88201"/>
    <lineage>
        <taxon>Eukaryota</taxon>
        <taxon>Metazoa</taxon>
        <taxon>Chordata</taxon>
        <taxon>Craniata</taxon>
        <taxon>Vertebrata</taxon>
        <taxon>Euteleostomi</taxon>
        <taxon>Actinopterygii</taxon>
        <taxon>Neopterygii</taxon>
        <taxon>Teleostei</taxon>
        <taxon>Neoteleostei</taxon>
        <taxon>Acanthomorphata</taxon>
        <taxon>Gobiaria</taxon>
        <taxon>Gobiiformes</taxon>
        <taxon>Gobioidei</taxon>
        <taxon>Gobiidae</taxon>
        <taxon>Gobionellinae</taxon>
        <taxon>Mugilogobius</taxon>
    </lineage>
</organism>
<dbReference type="PROSITE" id="PS50050">
    <property type="entry name" value="TNFR_NGFR_2"/>
    <property type="match status" value="1"/>
</dbReference>
<feature type="disulfide bond" evidence="1">
    <location>
        <begin position="55"/>
        <end position="70"/>
    </location>
</feature>
<dbReference type="PANTHER" id="PTHR46838:SF1">
    <property type="entry name" value="TUMOR NECROSIS FACTOR RECEPTOR SUPERFAMILY MEMBER 14"/>
    <property type="match status" value="1"/>
</dbReference>
<evidence type="ECO:0000256" key="2">
    <source>
        <dbReference type="SAM" id="Phobius"/>
    </source>
</evidence>
<dbReference type="SMART" id="SM00208">
    <property type="entry name" value="TNFR"/>
    <property type="match status" value="4"/>
</dbReference>
<dbReference type="Proteomes" id="UP001460270">
    <property type="component" value="Unassembled WGS sequence"/>
</dbReference>
<evidence type="ECO:0000313" key="5">
    <source>
        <dbReference type="EMBL" id="KAK7879168.1"/>
    </source>
</evidence>
<keyword evidence="2" id="KW-0812">Transmembrane</keyword>
<feature type="signal peptide" evidence="3">
    <location>
        <begin position="1"/>
        <end position="22"/>
    </location>
</feature>
<dbReference type="EMBL" id="JBBPFD010000335">
    <property type="protein sequence ID" value="KAK7879168.1"/>
    <property type="molecule type" value="Genomic_DNA"/>
</dbReference>
<dbReference type="InterPro" id="IPR001368">
    <property type="entry name" value="TNFR/NGFR_Cys_rich_reg"/>
</dbReference>
<accession>A0AAW0MRQ9</accession>
<dbReference type="SMART" id="SM01411">
    <property type="entry name" value="Ephrin_rec_like"/>
    <property type="match status" value="2"/>
</dbReference>
<keyword evidence="2" id="KW-0472">Membrane</keyword>
<keyword evidence="3" id="KW-0732">Signal</keyword>
<dbReference type="AlphaFoldDB" id="A0AAW0MRQ9"/>
<feature type="chain" id="PRO_5043710139" description="TNFR-Cys domain-containing protein" evidence="3">
    <location>
        <begin position="23"/>
        <end position="220"/>
    </location>
</feature>
<evidence type="ECO:0000256" key="3">
    <source>
        <dbReference type="SAM" id="SignalP"/>
    </source>
</evidence>